<sequence>MVEKIIVAIFKDQGSASTAATAIKDLKDTGASKFKLKGGVMVQKDDQGTVSLLKEHANPLHSTKVGASVGALIGLIAGPLGAALGAALGAGAGVIGDAVKWGLSSNFVNSVTSDMHPGTTALIVEADESNPQEVNDIVALGGGRLYRQPLHGGG</sequence>
<evidence type="ECO:0000313" key="1">
    <source>
        <dbReference type="EMBL" id="ANY82019.1"/>
    </source>
</evidence>
<name>A0A1B2EPZ5_9HYPH</name>
<reference evidence="1" key="1">
    <citation type="submission" date="2016-07" db="EMBL/GenBank/DDBJ databases">
        <title>Microvirga ossetica sp. nov. a new species of rhizobia isolated from root nodules of the legume species Vicia alpestris Steven originated from North Ossetia region in the Caucasus.</title>
        <authorList>
            <person name="Safronova V.I."/>
            <person name="Kuznetsova I.G."/>
            <person name="Sazanova A.L."/>
            <person name="Belimov A."/>
            <person name="Andronov E."/>
            <person name="Osledkin Y.S."/>
            <person name="Onishchuk O.P."/>
            <person name="Kurchak O.N."/>
            <person name="Shaposhnikov A.I."/>
            <person name="Willems A."/>
            <person name="Tikhonovich I.A."/>
        </authorList>
    </citation>
    <scope>NUCLEOTIDE SEQUENCE [LARGE SCALE GENOMIC DNA]</scope>
    <source>
        <strain evidence="1">V5/3M</strain>
    </source>
</reference>
<proteinExistence type="predicted"/>
<dbReference type="RefSeq" id="WP_157934294.1">
    <property type="nucleotide sequence ID" value="NZ_CP016616.1"/>
</dbReference>
<evidence type="ECO:0008006" key="2">
    <source>
        <dbReference type="Google" id="ProtNLM"/>
    </source>
</evidence>
<gene>
    <name evidence="1" type="ORF">BB934_23770</name>
</gene>
<dbReference type="KEGG" id="moc:BB934_23770"/>
<dbReference type="EMBL" id="CP016616">
    <property type="protein sequence ID" value="ANY82019.1"/>
    <property type="molecule type" value="Genomic_DNA"/>
</dbReference>
<dbReference type="AlphaFoldDB" id="A0A1B2EPZ5"/>
<organism evidence="1">
    <name type="scientific">Microvirga ossetica</name>
    <dbReference type="NCBI Taxonomy" id="1882682"/>
    <lineage>
        <taxon>Bacteria</taxon>
        <taxon>Pseudomonadati</taxon>
        <taxon>Pseudomonadota</taxon>
        <taxon>Alphaproteobacteria</taxon>
        <taxon>Hyphomicrobiales</taxon>
        <taxon>Methylobacteriaceae</taxon>
        <taxon>Microvirga</taxon>
    </lineage>
</organism>
<dbReference type="InterPro" id="IPR009200">
    <property type="entry name" value="DUF1269_membrane"/>
</dbReference>
<dbReference type="Pfam" id="PF06897">
    <property type="entry name" value="DUF1269"/>
    <property type="match status" value="1"/>
</dbReference>
<accession>A0A1B2EPZ5</accession>
<protein>
    <recommendedName>
        <fullName evidence="2">DUF1269 domain-containing protein</fullName>
    </recommendedName>
</protein>
<dbReference type="OrthoDB" id="9007245at2"/>